<dbReference type="InterPro" id="IPR006145">
    <property type="entry name" value="PsdUridine_synth_RsuA/RluA"/>
</dbReference>
<dbReference type="Pfam" id="PF00849">
    <property type="entry name" value="PseudoU_synth_2"/>
    <property type="match status" value="1"/>
</dbReference>
<reference evidence="9" key="2">
    <citation type="submission" date="2012-11" db="EMBL/GenBank/DDBJ databases">
        <authorList>
            <person name="Kuo A."/>
            <person name="Curtis B.A."/>
            <person name="Tanifuji G."/>
            <person name="Burki F."/>
            <person name="Gruber A."/>
            <person name="Irimia M."/>
            <person name="Maruyama S."/>
            <person name="Arias M.C."/>
            <person name="Ball S.G."/>
            <person name="Gile G.H."/>
            <person name="Hirakawa Y."/>
            <person name="Hopkins J.F."/>
            <person name="Rensing S.A."/>
            <person name="Schmutz J."/>
            <person name="Symeonidi A."/>
            <person name="Elias M."/>
            <person name="Eveleigh R.J."/>
            <person name="Herman E.K."/>
            <person name="Klute M.J."/>
            <person name="Nakayama T."/>
            <person name="Obornik M."/>
            <person name="Reyes-Prieto A."/>
            <person name="Armbrust E.V."/>
            <person name="Aves S.J."/>
            <person name="Beiko R.G."/>
            <person name="Coutinho P."/>
            <person name="Dacks J.B."/>
            <person name="Durnford D.G."/>
            <person name="Fast N.M."/>
            <person name="Green B.R."/>
            <person name="Grisdale C."/>
            <person name="Hempe F."/>
            <person name="Henrissat B."/>
            <person name="Hoppner M.P."/>
            <person name="Ishida K.-I."/>
            <person name="Kim E."/>
            <person name="Koreny L."/>
            <person name="Kroth P.G."/>
            <person name="Liu Y."/>
            <person name="Malik S.-B."/>
            <person name="Maier U.G."/>
            <person name="McRose D."/>
            <person name="Mock T."/>
            <person name="Neilson J.A."/>
            <person name="Onodera N.T."/>
            <person name="Poole A.M."/>
            <person name="Pritham E.J."/>
            <person name="Richards T.A."/>
            <person name="Rocap G."/>
            <person name="Roy S.W."/>
            <person name="Sarai C."/>
            <person name="Schaack S."/>
            <person name="Shirato S."/>
            <person name="Slamovits C.H."/>
            <person name="Spencer D.F."/>
            <person name="Suzuki S."/>
            <person name="Worden A.Z."/>
            <person name="Zauner S."/>
            <person name="Barry K."/>
            <person name="Bell C."/>
            <person name="Bharti A.K."/>
            <person name="Crow J.A."/>
            <person name="Grimwood J."/>
            <person name="Kramer R."/>
            <person name="Lindquist E."/>
            <person name="Lucas S."/>
            <person name="Salamov A."/>
            <person name="McFadden G.I."/>
            <person name="Lane C.E."/>
            <person name="Keeling P.J."/>
            <person name="Gray M.W."/>
            <person name="Grigoriev I.V."/>
            <person name="Archibald J.M."/>
        </authorList>
    </citation>
    <scope>NUCLEOTIDE SEQUENCE</scope>
    <source>
        <strain evidence="9">CCMP2712</strain>
    </source>
</reference>
<dbReference type="PROSITE" id="PS01129">
    <property type="entry name" value="PSI_RLU"/>
    <property type="match status" value="1"/>
</dbReference>
<sequence length="337" mass="37179">MTQVTVCITNEERSSERLDTFLSKRISILSRSSLNRMIKAECVLVDGKTPKPAQKLKAGQTVVVNLPPPPGNDMPPEDIPLAVIHEDEDVIVINKQSDLVVHPCPTAPNGTLVNALAWHFMHRSSGSLSQVGAENARPGIVHRLDRNTTGVMVAAKTEFAHWSLYEQFALRSTRKRYIALVHGEVVEDSGLIDLPISRHPYDPIKGGKASQTGFVVRERYEGFTLVELKLFTGRTHQIRVHLSHLRHPIVGDEVYGGRKLKLLIERQALHSCLLSFSHPTSGKRMSFSGAAPEDMARTIRLLREFRMVSSGGGGGGEAEVDLSVVFGEEALEREEAS</sequence>
<evidence type="ECO:0000256" key="5">
    <source>
        <dbReference type="RuleBase" id="RU362028"/>
    </source>
</evidence>
<evidence type="ECO:0000256" key="2">
    <source>
        <dbReference type="ARBA" id="ARBA00023235"/>
    </source>
</evidence>
<dbReference type="InterPro" id="IPR036986">
    <property type="entry name" value="S4_RNA-bd_sf"/>
</dbReference>
<evidence type="ECO:0000259" key="6">
    <source>
        <dbReference type="SMART" id="SM00363"/>
    </source>
</evidence>
<dbReference type="RefSeq" id="XP_005842275.1">
    <property type="nucleotide sequence ID" value="XM_005842218.1"/>
</dbReference>
<keyword evidence="4" id="KW-0694">RNA-binding</keyword>
<dbReference type="Proteomes" id="UP000011087">
    <property type="component" value="Unassembled WGS sequence"/>
</dbReference>
<dbReference type="PaxDb" id="55529-EKX55295"/>
<dbReference type="EC" id="5.4.99.-" evidence="5"/>
<comment type="function">
    <text evidence="5">Responsible for synthesis of pseudouridine from uracil.</text>
</comment>
<dbReference type="CDD" id="cd00165">
    <property type="entry name" value="S4"/>
    <property type="match status" value="1"/>
</dbReference>
<evidence type="ECO:0000313" key="9">
    <source>
        <dbReference type="Proteomes" id="UP000011087"/>
    </source>
</evidence>
<gene>
    <name evidence="7" type="ORF">GUITHDRAFT_156769</name>
</gene>
<dbReference type="EMBL" id="JH992965">
    <property type="protein sequence ID" value="EKX55295.1"/>
    <property type="molecule type" value="Genomic_DNA"/>
</dbReference>
<feature type="active site" evidence="3">
    <location>
        <position position="145"/>
    </location>
</feature>
<dbReference type="InterPro" id="IPR006225">
    <property type="entry name" value="PsdUridine_synth_RluC/D"/>
</dbReference>
<dbReference type="Pfam" id="PF01479">
    <property type="entry name" value="S4"/>
    <property type="match status" value="1"/>
</dbReference>
<dbReference type="InterPro" id="IPR050188">
    <property type="entry name" value="RluA_PseudoU_synthase"/>
</dbReference>
<dbReference type="PANTHER" id="PTHR21600">
    <property type="entry name" value="MITOCHONDRIAL RNA PSEUDOURIDINE SYNTHASE"/>
    <property type="match status" value="1"/>
</dbReference>
<dbReference type="Gene3D" id="3.30.2350.10">
    <property type="entry name" value="Pseudouridine synthase"/>
    <property type="match status" value="1"/>
</dbReference>
<keyword evidence="9" id="KW-1185">Reference proteome</keyword>
<name>L1K4C6_GUITC</name>
<evidence type="ECO:0000313" key="7">
    <source>
        <dbReference type="EMBL" id="EKX55295.1"/>
    </source>
</evidence>
<reference evidence="8" key="3">
    <citation type="submission" date="2016-03" db="UniProtKB">
        <authorList>
            <consortium name="EnsemblProtists"/>
        </authorList>
    </citation>
    <scope>IDENTIFICATION</scope>
</reference>
<protein>
    <recommendedName>
        <fullName evidence="5">Pseudouridine synthase</fullName>
        <ecNumber evidence="5">5.4.99.-</ecNumber>
    </recommendedName>
</protein>
<comment type="catalytic activity">
    <reaction evidence="5">
        <text>a uridine in RNA = a pseudouridine in RNA</text>
        <dbReference type="Rhea" id="RHEA:48348"/>
        <dbReference type="Rhea" id="RHEA-COMP:12068"/>
        <dbReference type="Rhea" id="RHEA-COMP:12069"/>
        <dbReference type="ChEBI" id="CHEBI:65314"/>
        <dbReference type="ChEBI" id="CHEBI:65315"/>
    </reaction>
</comment>
<keyword evidence="2 5" id="KW-0413">Isomerase</keyword>
<dbReference type="GO" id="GO:0003723">
    <property type="term" value="F:RNA binding"/>
    <property type="evidence" value="ECO:0007669"/>
    <property type="project" value="UniProtKB-KW"/>
</dbReference>
<dbReference type="eggNOG" id="KOG1919">
    <property type="taxonomic scope" value="Eukaryota"/>
</dbReference>
<dbReference type="InterPro" id="IPR002942">
    <property type="entry name" value="S4_RNA-bd"/>
</dbReference>
<dbReference type="NCBIfam" id="TIGR00005">
    <property type="entry name" value="rluA_subfam"/>
    <property type="match status" value="1"/>
</dbReference>
<dbReference type="SUPFAM" id="SSF55174">
    <property type="entry name" value="Alpha-L RNA-binding motif"/>
    <property type="match status" value="1"/>
</dbReference>
<dbReference type="SUPFAM" id="SSF55120">
    <property type="entry name" value="Pseudouridine synthase"/>
    <property type="match status" value="1"/>
</dbReference>
<feature type="domain" description="RNA-binding S4" evidence="6">
    <location>
        <begin position="16"/>
        <end position="75"/>
    </location>
</feature>
<organism evidence="7">
    <name type="scientific">Guillardia theta (strain CCMP2712)</name>
    <name type="common">Cryptophyte</name>
    <dbReference type="NCBI Taxonomy" id="905079"/>
    <lineage>
        <taxon>Eukaryota</taxon>
        <taxon>Cryptophyceae</taxon>
        <taxon>Pyrenomonadales</taxon>
        <taxon>Geminigeraceae</taxon>
        <taxon>Guillardia</taxon>
    </lineage>
</organism>
<dbReference type="KEGG" id="gtt:GUITHDRAFT_156769"/>
<dbReference type="GO" id="GO:0009982">
    <property type="term" value="F:pseudouridine synthase activity"/>
    <property type="evidence" value="ECO:0007669"/>
    <property type="project" value="InterPro"/>
</dbReference>
<dbReference type="SMART" id="SM00363">
    <property type="entry name" value="S4"/>
    <property type="match status" value="1"/>
</dbReference>
<dbReference type="EnsemblProtists" id="EKX55295">
    <property type="protein sequence ID" value="EKX55295"/>
    <property type="gene ID" value="GUITHDRAFT_156769"/>
</dbReference>
<dbReference type="STRING" id="905079.L1K4C6"/>
<dbReference type="GeneID" id="17311909"/>
<dbReference type="HOGENOM" id="CLU_016902_4_4_1"/>
<evidence type="ECO:0000256" key="1">
    <source>
        <dbReference type="ARBA" id="ARBA00010876"/>
    </source>
</evidence>
<reference evidence="7 9" key="1">
    <citation type="journal article" date="2012" name="Nature">
        <title>Algal genomes reveal evolutionary mosaicism and the fate of nucleomorphs.</title>
        <authorList>
            <consortium name="DOE Joint Genome Institute"/>
            <person name="Curtis B.A."/>
            <person name="Tanifuji G."/>
            <person name="Burki F."/>
            <person name="Gruber A."/>
            <person name="Irimia M."/>
            <person name="Maruyama S."/>
            <person name="Arias M.C."/>
            <person name="Ball S.G."/>
            <person name="Gile G.H."/>
            <person name="Hirakawa Y."/>
            <person name="Hopkins J.F."/>
            <person name="Kuo A."/>
            <person name="Rensing S.A."/>
            <person name="Schmutz J."/>
            <person name="Symeonidi A."/>
            <person name="Elias M."/>
            <person name="Eveleigh R.J."/>
            <person name="Herman E.K."/>
            <person name="Klute M.J."/>
            <person name="Nakayama T."/>
            <person name="Obornik M."/>
            <person name="Reyes-Prieto A."/>
            <person name="Armbrust E.V."/>
            <person name="Aves S.J."/>
            <person name="Beiko R.G."/>
            <person name="Coutinho P."/>
            <person name="Dacks J.B."/>
            <person name="Durnford D.G."/>
            <person name="Fast N.M."/>
            <person name="Green B.R."/>
            <person name="Grisdale C.J."/>
            <person name="Hempel F."/>
            <person name="Henrissat B."/>
            <person name="Hoppner M.P."/>
            <person name="Ishida K."/>
            <person name="Kim E."/>
            <person name="Koreny L."/>
            <person name="Kroth P.G."/>
            <person name="Liu Y."/>
            <person name="Malik S.B."/>
            <person name="Maier U.G."/>
            <person name="McRose D."/>
            <person name="Mock T."/>
            <person name="Neilson J.A."/>
            <person name="Onodera N.T."/>
            <person name="Poole A.M."/>
            <person name="Pritham E.J."/>
            <person name="Richards T.A."/>
            <person name="Rocap G."/>
            <person name="Roy S.W."/>
            <person name="Sarai C."/>
            <person name="Schaack S."/>
            <person name="Shirato S."/>
            <person name="Slamovits C.H."/>
            <person name="Spencer D.F."/>
            <person name="Suzuki S."/>
            <person name="Worden A.Z."/>
            <person name="Zauner S."/>
            <person name="Barry K."/>
            <person name="Bell C."/>
            <person name="Bharti A.K."/>
            <person name="Crow J.A."/>
            <person name="Grimwood J."/>
            <person name="Kramer R."/>
            <person name="Lindquist E."/>
            <person name="Lucas S."/>
            <person name="Salamov A."/>
            <person name="McFadden G.I."/>
            <person name="Lane C.E."/>
            <person name="Keeling P.J."/>
            <person name="Gray M.W."/>
            <person name="Grigoriev I.V."/>
            <person name="Archibald J.M."/>
        </authorList>
    </citation>
    <scope>NUCLEOTIDE SEQUENCE</scope>
    <source>
        <strain evidence="7 9">CCMP2712</strain>
    </source>
</reference>
<accession>L1K4C6</accession>
<dbReference type="InterPro" id="IPR006224">
    <property type="entry name" value="PsdUridine_synth_RluA-like_CS"/>
</dbReference>
<dbReference type="GO" id="GO:0000455">
    <property type="term" value="P:enzyme-directed rRNA pseudouridine synthesis"/>
    <property type="evidence" value="ECO:0007669"/>
    <property type="project" value="TreeGrafter"/>
</dbReference>
<evidence type="ECO:0000313" key="8">
    <source>
        <dbReference type="EnsemblProtists" id="EKX55295"/>
    </source>
</evidence>
<proteinExistence type="inferred from homology"/>
<dbReference type="CDD" id="cd02869">
    <property type="entry name" value="PseudoU_synth_RluA_like"/>
    <property type="match status" value="1"/>
</dbReference>
<comment type="similarity">
    <text evidence="1 5">Belongs to the pseudouridine synthase RluA family.</text>
</comment>
<evidence type="ECO:0000256" key="4">
    <source>
        <dbReference type="PROSITE-ProRule" id="PRU00182"/>
    </source>
</evidence>
<dbReference type="OMA" id="KSERAYT"/>
<dbReference type="Gene3D" id="3.10.290.10">
    <property type="entry name" value="RNA-binding S4 domain"/>
    <property type="match status" value="1"/>
</dbReference>
<dbReference type="InterPro" id="IPR020103">
    <property type="entry name" value="PsdUridine_synth_cat_dom_sf"/>
</dbReference>
<dbReference type="OrthoDB" id="418349at2759"/>
<dbReference type="AlphaFoldDB" id="L1K4C6"/>
<dbReference type="PROSITE" id="PS50889">
    <property type="entry name" value="S4"/>
    <property type="match status" value="1"/>
</dbReference>
<evidence type="ECO:0000256" key="3">
    <source>
        <dbReference type="PIRSR" id="PIRSR606225-1"/>
    </source>
</evidence>
<dbReference type="PANTHER" id="PTHR21600:SF44">
    <property type="entry name" value="RIBOSOMAL LARGE SUBUNIT PSEUDOURIDINE SYNTHASE D"/>
    <property type="match status" value="1"/>
</dbReference>